<dbReference type="PATRIC" id="fig|1217649.3.peg.1955"/>
<name>N9F9K7_9GAMM</name>
<dbReference type="PANTHER" id="PTHR39456:SF1">
    <property type="entry name" value="METAL-DEPENDENT HYDROLASE"/>
    <property type="match status" value="1"/>
</dbReference>
<protein>
    <recommendedName>
        <fullName evidence="4">Metal-dependent hydrolase</fullName>
    </recommendedName>
</protein>
<evidence type="ECO:0000256" key="1">
    <source>
        <dbReference type="SAM" id="Phobius"/>
    </source>
</evidence>
<comment type="caution">
    <text evidence="2">The sequence shown here is derived from an EMBL/GenBank/DDBJ whole genome shotgun (WGS) entry which is preliminary data.</text>
</comment>
<dbReference type="AlphaFoldDB" id="N9F9K7"/>
<dbReference type="HOGENOM" id="CLU_051636_1_0_6"/>
<evidence type="ECO:0008006" key="4">
    <source>
        <dbReference type="Google" id="ProtNLM"/>
    </source>
</evidence>
<feature type="transmembrane region" description="Helical" evidence="1">
    <location>
        <begin position="198"/>
        <end position="220"/>
    </location>
</feature>
<keyword evidence="1" id="KW-0472">Membrane</keyword>
<dbReference type="GeneID" id="29858206"/>
<dbReference type="OrthoDB" id="5727566at2"/>
<evidence type="ECO:0000313" key="3">
    <source>
        <dbReference type="Proteomes" id="UP000018417"/>
    </source>
</evidence>
<proteinExistence type="predicted"/>
<dbReference type="InterPro" id="IPR016516">
    <property type="entry name" value="UCP07580"/>
</dbReference>
<gene>
    <name evidence="2" type="ORF">F934_02016</name>
</gene>
<dbReference type="Proteomes" id="UP000018417">
    <property type="component" value="Unassembled WGS sequence"/>
</dbReference>
<reference evidence="2 3" key="1">
    <citation type="submission" date="2013-02" db="EMBL/GenBank/DDBJ databases">
        <title>The Genome Sequence of Acinetobacter beijerinckii ANC 3835.</title>
        <authorList>
            <consortium name="The Broad Institute Genome Sequencing Platform"/>
            <consortium name="The Broad Institute Genome Sequencing Center for Infectious Disease"/>
            <person name="Cerqueira G."/>
            <person name="Feldgarden M."/>
            <person name="Courvalin P."/>
            <person name="Perichon B."/>
            <person name="Grillot-Courvalin C."/>
            <person name="Clermont D."/>
            <person name="Rocha E."/>
            <person name="Yoon E.-J."/>
            <person name="Nemec A."/>
            <person name="Walker B."/>
            <person name="Young S.K."/>
            <person name="Zeng Q."/>
            <person name="Gargeya S."/>
            <person name="Fitzgerald M."/>
            <person name="Haas B."/>
            <person name="Abouelleil A."/>
            <person name="Alvarado L."/>
            <person name="Arachchi H.M."/>
            <person name="Berlin A.M."/>
            <person name="Chapman S.B."/>
            <person name="Dewar J."/>
            <person name="Goldberg J."/>
            <person name="Griggs A."/>
            <person name="Gujja S."/>
            <person name="Hansen M."/>
            <person name="Howarth C."/>
            <person name="Imamovic A."/>
            <person name="Larimer J."/>
            <person name="McCowan C."/>
            <person name="Murphy C."/>
            <person name="Neiman D."/>
            <person name="Pearson M."/>
            <person name="Priest M."/>
            <person name="Roberts A."/>
            <person name="Saif S."/>
            <person name="Shea T."/>
            <person name="Sisk P."/>
            <person name="Sykes S."/>
            <person name="Wortman J."/>
            <person name="Nusbaum C."/>
            <person name="Birren B."/>
        </authorList>
    </citation>
    <scope>NUCLEOTIDE SEQUENCE [LARGE SCALE GENOMIC DNA]</scope>
    <source>
        <strain evidence="2 3">ANC 3835</strain>
    </source>
</reference>
<dbReference type="RefSeq" id="WP_005054421.1">
    <property type="nucleotide sequence ID" value="NZ_KB849759.1"/>
</dbReference>
<keyword evidence="1" id="KW-1133">Transmembrane helix</keyword>
<dbReference type="PANTHER" id="PTHR39456">
    <property type="entry name" value="METAL-DEPENDENT HYDROLASE"/>
    <property type="match status" value="1"/>
</dbReference>
<dbReference type="EMBL" id="APQK01000013">
    <property type="protein sequence ID" value="ENW03980.1"/>
    <property type="molecule type" value="Genomic_DNA"/>
</dbReference>
<evidence type="ECO:0000313" key="2">
    <source>
        <dbReference type="EMBL" id="ENW03980.1"/>
    </source>
</evidence>
<accession>N9F9K7</accession>
<dbReference type="Pfam" id="PF10118">
    <property type="entry name" value="Metal_hydrol"/>
    <property type="match status" value="1"/>
</dbReference>
<organism evidence="2 3">
    <name type="scientific">Acinetobacter beijerinckii ANC 3835</name>
    <dbReference type="NCBI Taxonomy" id="1217649"/>
    <lineage>
        <taxon>Bacteria</taxon>
        <taxon>Pseudomonadati</taxon>
        <taxon>Pseudomonadota</taxon>
        <taxon>Gammaproteobacteria</taxon>
        <taxon>Moraxellales</taxon>
        <taxon>Moraxellaceae</taxon>
        <taxon>Acinetobacter</taxon>
    </lineage>
</organism>
<keyword evidence="1" id="KW-0812">Transmembrane</keyword>
<sequence length="304" mass="34938">MNAIVQHHKLVARAVKFDFSNSPVQWIPNDPVCSHLINGINLILPAGEFWFCRVYNKTLPYIHHPVLIDDVKGFIRQEATHARAHQSAQEFLIQHGYDLDPALKKINWIFGVLLGESPLGIKALELKPLEHFWLVTRVGVVAAIEHFTGALGQWCMDNKSWDKADPVIADMFRWHLAEEVEHRSVAFDLFKEMMPNKVFFYLYRQFLMLLVFPIFIYVLADVGRKLGKQDPDQAVQKIANRTLVGLLSKYHRQAKQTDNGPTLTFLLKTTVRWLSPKFHPETEGNTQQALDYLARSPAVQMLSK</sequence>
<dbReference type="PIRSF" id="PIRSF007580">
    <property type="entry name" value="UCP07580"/>
    <property type="match status" value="1"/>
</dbReference>